<evidence type="ECO:0000259" key="1">
    <source>
        <dbReference type="Pfam" id="PF00561"/>
    </source>
</evidence>
<keyword evidence="3" id="KW-1185">Reference proteome</keyword>
<dbReference type="SUPFAM" id="SSF53474">
    <property type="entry name" value="alpha/beta-Hydrolases"/>
    <property type="match status" value="1"/>
</dbReference>
<name>A0A6M1PNJ5_9BACL</name>
<sequence>MVKIKIHRNLAKLKNIDLFYLDTRTEGSAILCLHGRWGRAETWVDFMERYGQQYRIIAPDQRGHGLSGKPASNYTAEEMAEDMVELLDELKIESVLVAGHSMGGRVAGYLTALYPEYVKALAILDRSASGLAKTGTPPSDPFPAVDPLTRDWPLPFSSLSEAMNFIRKFTDSELSYQYFMNSLVETVEGYRMQFSSHAMAAGMAHDVDWFHLLPEIQCPVLLIRAKRNDAVSDEDFFQMQSLLPHCVAREVSHPDHNVHLANKEEFYGYFDEFLKIAEGWLRKCD</sequence>
<dbReference type="Proteomes" id="UP000480151">
    <property type="component" value="Unassembled WGS sequence"/>
</dbReference>
<accession>A0A6M1PNJ5</accession>
<dbReference type="GO" id="GO:0016020">
    <property type="term" value="C:membrane"/>
    <property type="evidence" value="ECO:0007669"/>
    <property type="project" value="TreeGrafter"/>
</dbReference>
<dbReference type="Gene3D" id="3.40.50.1820">
    <property type="entry name" value="alpha/beta hydrolase"/>
    <property type="match status" value="1"/>
</dbReference>
<reference evidence="2 3" key="1">
    <citation type="submission" date="2020-02" db="EMBL/GenBank/DDBJ databases">
        <authorList>
            <person name="Gao J."/>
            <person name="Sun J."/>
        </authorList>
    </citation>
    <scope>NUCLEOTIDE SEQUENCE [LARGE SCALE GENOMIC DNA]</scope>
    <source>
        <strain evidence="2 3">7124</strain>
    </source>
</reference>
<dbReference type="PRINTS" id="PR00412">
    <property type="entry name" value="EPOXHYDRLASE"/>
</dbReference>
<comment type="caution">
    <text evidence="2">The sequence shown here is derived from an EMBL/GenBank/DDBJ whole genome shotgun (WGS) entry which is preliminary data.</text>
</comment>
<dbReference type="Pfam" id="PF00561">
    <property type="entry name" value="Abhydrolase_1"/>
    <property type="match status" value="1"/>
</dbReference>
<dbReference type="InterPro" id="IPR050266">
    <property type="entry name" value="AB_hydrolase_sf"/>
</dbReference>
<dbReference type="InterPro" id="IPR029058">
    <property type="entry name" value="AB_hydrolase_fold"/>
</dbReference>
<dbReference type="PANTHER" id="PTHR43798">
    <property type="entry name" value="MONOACYLGLYCEROL LIPASE"/>
    <property type="match status" value="1"/>
</dbReference>
<dbReference type="EMBL" id="JAAKGU010000008">
    <property type="protein sequence ID" value="NGM84084.1"/>
    <property type="molecule type" value="Genomic_DNA"/>
</dbReference>
<dbReference type="InterPro" id="IPR000639">
    <property type="entry name" value="Epox_hydrolase-like"/>
</dbReference>
<protein>
    <submittedName>
        <fullName evidence="2">Alpha/beta hydrolase</fullName>
    </submittedName>
</protein>
<gene>
    <name evidence="2" type="ORF">G5B47_16825</name>
</gene>
<dbReference type="InterPro" id="IPR000073">
    <property type="entry name" value="AB_hydrolase_1"/>
</dbReference>
<feature type="domain" description="AB hydrolase-1" evidence="1">
    <location>
        <begin position="29"/>
        <end position="126"/>
    </location>
</feature>
<keyword evidence="2" id="KW-0378">Hydrolase</keyword>
<dbReference type="RefSeq" id="WP_165100365.1">
    <property type="nucleotide sequence ID" value="NZ_JAAKGU010000008.1"/>
</dbReference>
<dbReference type="GO" id="GO:0046464">
    <property type="term" value="P:acylglycerol catabolic process"/>
    <property type="evidence" value="ECO:0007669"/>
    <property type="project" value="TreeGrafter"/>
</dbReference>
<proteinExistence type="predicted"/>
<organism evidence="2 3">
    <name type="scientific">Paenibacillus apii</name>
    <dbReference type="NCBI Taxonomy" id="1850370"/>
    <lineage>
        <taxon>Bacteria</taxon>
        <taxon>Bacillati</taxon>
        <taxon>Bacillota</taxon>
        <taxon>Bacilli</taxon>
        <taxon>Bacillales</taxon>
        <taxon>Paenibacillaceae</taxon>
        <taxon>Paenibacillus</taxon>
    </lineage>
</organism>
<evidence type="ECO:0000313" key="3">
    <source>
        <dbReference type="Proteomes" id="UP000480151"/>
    </source>
</evidence>
<dbReference type="PRINTS" id="PR00111">
    <property type="entry name" value="ABHYDROLASE"/>
</dbReference>
<dbReference type="AlphaFoldDB" id="A0A6M1PNJ5"/>
<dbReference type="GO" id="GO:0047372">
    <property type="term" value="F:monoacylglycerol lipase activity"/>
    <property type="evidence" value="ECO:0007669"/>
    <property type="project" value="TreeGrafter"/>
</dbReference>
<evidence type="ECO:0000313" key="2">
    <source>
        <dbReference type="EMBL" id="NGM84084.1"/>
    </source>
</evidence>
<dbReference type="PANTHER" id="PTHR43798:SF33">
    <property type="entry name" value="HYDROLASE, PUTATIVE (AFU_ORTHOLOGUE AFUA_2G14860)-RELATED"/>
    <property type="match status" value="1"/>
</dbReference>